<dbReference type="AlphaFoldDB" id="A0AAY4BV79"/>
<dbReference type="GeneTree" id="ENSGT00940000158031"/>
<dbReference type="InterPro" id="IPR003599">
    <property type="entry name" value="Ig_sub"/>
</dbReference>
<dbReference type="InterPro" id="IPR001134">
    <property type="entry name" value="Netrin_domain"/>
</dbReference>
<feature type="domain" description="NTR" evidence="12">
    <location>
        <begin position="416"/>
        <end position="548"/>
    </location>
</feature>
<dbReference type="PROSITE" id="PS51390">
    <property type="entry name" value="WAP"/>
    <property type="match status" value="1"/>
</dbReference>
<dbReference type="GO" id="GO:0050431">
    <property type="term" value="F:transforming growth factor beta binding"/>
    <property type="evidence" value="ECO:0007669"/>
    <property type="project" value="TreeGrafter"/>
</dbReference>
<dbReference type="SUPFAM" id="SSF57362">
    <property type="entry name" value="BPTI-like"/>
    <property type="match status" value="2"/>
</dbReference>
<dbReference type="SMART" id="SM00217">
    <property type="entry name" value="WAP"/>
    <property type="match status" value="1"/>
</dbReference>
<dbReference type="InterPro" id="IPR003598">
    <property type="entry name" value="Ig_sub2"/>
</dbReference>
<dbReference type="Gene3D" id="4.10.410.10">
    <property type="entry name" value="Pancreatic trypsin inhibitor Kunitz domain"/>
    <property type="match status" value="2"/>
</dbReference>
<feature type="chain" id="PRO_5044281124" description="WAP, follistatin/kazal, immunoglobulin, kunitz and netrin domain containing 2" evidence="11">
    <location>
        <begin position="19"/>
        <end position="556"/>
    </location>
</feature>
<dbReference type="Gene3D" id="4.10.75.10">
    <property type="entry name" value="Elafin-like"/>
    <property type="match status" value="1"/>
</dbReference>
<dbReference type="InterPro" id="IPR008993">
    <property type="entry name" value="TIMP-like_OB-fold"/>
</dbReference>
<dbReference type="PROSITE" id="PS50189">
    <property type="entry name" value="NTR"/>
    <property type="match status" value="1"/>
</dbReference>
<keyword evidence="8" id="KW-1015">Disulfide bond</keyword>
<dbReference type="PANTHER" id="PTHR45938:SF7">
    <property type="entry name" value="WAP, KAZAL, IMMUNOGLOBULIN, KUNITZ AND NTR DOMAIN-CONTAINING PROTEIN 2"/>
    <property type="match status" value="1"/>
</dbReference>
<evidence type="ECO:0000256" key="3">
    <source>
        <dbReference type="ARBA" id="ARBA00022525"/>
    </source>
</evidence>
<feature type="domain" description="Kazal-like" evidence="16">
    <location>
        <begin position="117"/>
        <end position="161"/>
    </location>
</feature>
<reference evidence="17 18" key="1">
    <citation type="submission" date="2020-06" db="EMBL/GenBank/DDBJ databases">
        <authorList>
            <consortium name="Wellcome Sanger Institute Data Sharing"/>
        </authorList>
    </citation>
    <scope>NUCLEOTIDE SEQUENCE [LARGE SCALE GENOMIC DNA]</scope>
</reference>
<feature type="signal peptide" evidence="11">
    <location>
        <begin position="1"/>
        <end position="18"/>
    </location>
</feature>
<dbReference type="InterPro" id="IPR036645">
    <property type="entry name" value="Elafin-like_sf"/>
</dbReference>
<organism evidence="17 18">
    <name type="scientific">Denticeps clupeoides</name>
    <name type="common">denticle herring</name>
    <dbReference type="NCBI Taxonomy" id="299321"/>
    <lineage>
        <taxon>Eukaryota</taxon>
        <taxon>Metazoa</taxon>
        <taxon>Chordata</taxon>
        <taxon>Craniata</taxon>
        <taxon>Vertebrata</taxon>
        <taxon>Euteleostomi</taxon>
        <taxon>Actinopterygii</taxon>
        <taxon>Neopterygii</taxon>
        <taxon>Teleostei</taxon>
        <taxon>Clupei</taxon>
        <taxon>Clupeiformes</taxon>
        <taxon>Denticipitoidei</taxon>
        <taxon>Denticipitidae</taxon>
        <taxon>Denticeps</taxon>
    </lineage>
</organism>
<dbReference type="SMART" id="SM00408">
    <property type="entry name" value="IGc2"/>
    <property type="match status" value="1"/>
</dbReference>
<dbReference type="PROSITE" id="PS50835">
    <property type="entry name" value="IG_LIKE"/>
    <property type="match status" value="1"/>
</dbReference>
<keyword evidence="6 11" id="KW-0732">Signal</keyword>
<keyword evidence="3" id="KW-0964">Secreted</keyword>
<dbReference type="InterPro" id="IPR013098">
    <property type="entry name" value="Ig_I-set"/>
</dbReference>
<keyword evidence="4" id="KW-0483">Metalloprotease inhibitor</keyword>
<dbReference type="PROSITE" id="PS51465">
    <property type="entry name" value="KAZAL_2"/>
    <property type="match status" value="1"/>
</dbReference>
<dbReference type="InterPro" id="IPR020901">
    <property type="entry name" value="Prtase_inh_Kunz-CS"/>
</dbReference>
<proteinExistence type="inferred from homology"/>
<dbReference type="PROSITE" id="PS00280">
    <property type="entry name" value="BPTI_KUNITZ_1"/>
    <property type="match status" value="1"/>
</dbReference>
<dbReference type="InterPro" id="IPR036880">
    <property type="entry name" value="Kunitz_BPTI_sf"/>
</dbReference>
<dbReference type="GO" id="GO:0007179">
    <property type="term" value="P:transforming growth factor beta receptor signaling pathway"/>
    <property type="evidence" value="ECO:0007669"/>
    <property type="project" value="TreeGrafter"/>
</dbReference>
<dbReference type="Gene3D" id="2.60.40.10">
    <property type="entry name" value="Immunoglobulins"/>
    <property type="match status" value="1"/>
</dbReference>
<feature type="domain" description="BPTI/Kunitz inhibitor" evidence="13">
    <location>
        <begin position="366"/>
        <end position="416"/>
    </location>
</feature>
<evidence type="ECO:0000256" key="9">
    <source>
        <dbReference type="ARBA" id="ARBA00023215"/>
    </source>
</evidence>
<keyword evidence="18" id="KW-1185">Reference proteome</keyword>
<dbReference type="CDD" id="cd22606">
    <property type="entry name" value="Kunitz_WFIKKN_2-like"/>
    <property type="match status" value="1"/>
</dbReference>
<dbReference type="Ensembl" id="ENSDCDT00010030780.1">
    <property type="protein sequence ID" value="ENSDCDP00010024783.1"/>
    <property type="gene ID" value="ENSDCDG00010015838.1"/>
</dbReference>
<dbReference type="Pfam" id="PF07679">
    <property type="entry name" value="I-set"/>
    <property type="match status" value="1"/>
</dbReference>
<feature type="domain" description="Ig-like" evidence="14">
    <location>
        <begin position="194"/>
        <end position="285"/>
    </location>
</feature>
<evidence type="ECO:0000256" key="8">
    <source>
        <dbReference type="ARBA" id="ARBA00023157"/>
    </source>
</evidence>
<dbReference type="Pfam" id="PF00014">
    <property type="entry name" value="Kunitz_BPTI"/>
    <property type="match status" value="2"/>
</dbReference>
<dbReference type="PROSITE" id="PS50279">
    <property type="entry name" value="BPTI_KUNITZ_2"/>
    <property type="match status" value="2"/>
</dbReference>
<keyword evidence="7" id="KW-0722">Serine protease inhibitor</keyword>
<comment type="similarity">
    <text evidence="2">Belongs to the WFIKKN family.</text>
</comment>
<dbReference type="Proteomes" id="UP000694580">
    <property type="component" value="Chromosome 8"/>
</dbReference>
<evidence type="ECO:0000259" key="16">
    <source>
        <dbReference type="PROSITE" id="PS51465"/>
    </source>
</evidence>
<evidence type="ECO:0000256" key="4">
    <source>
        <dbReference type="ARBA" id="ARBA00022608"/>
    </source>
</evidence>
<dbReference type="Pfam" id="PF01759">
    <property type="entry name" value="NTR"/>
    <property type="match status" value="1"/>
</dbReference>
<evidence type="ECO:0008006" key="19">
    <source>
        <dbReference type="Google" id="ProtNLM"/>
    </source>
</evidence>
<dbReference type="Pfam" id="PF00095">
    <property type="entry name" value="WAP"/>
    <property type="match status" value="1"/>
</dbReference>
<evidence type="ECO:0000256" key="11">
    <source>
        <dbReference type="SAM" id="SignalP"/>
    </source>
</evidence>
<dbReference type="FunFam" id="3.30.60.30:FF:000014">
    <property type="entry name" value="WAP, Kazal, immunoglobulin, Kunitz and NTR domain-containing protein 2"/>
    <property type="match status" value="1"/>
</dbReference>
<sequence length="556" mass="60777">MLLAGWIWCLAGHLLVRGAAVTLPRVAGICPNEVNPNLWVDAMSTCTRECQSDQECESLEKCCANVCGSRSCVAARYADSAGARGPSGEPKGGTCDTLKCAQQGSQCEVWDGQPACRCQERCGREPSFTCASDGMTYYNRCYMDAEACSKGIALSEVTCRFTWPNTSPLTDGTTARPTVALRPTTPAAIRPPAPQVTAARQAVFVGDTASFLCEEAGRLKVEITWEKHGPNRKNVAMKPNRIYGNAVVTNVGQLVVYDVQPEDAGAYTCTATDAAGSTQTHFTLSVVQREPEKKEAESNATRFQAEDCLVPPDAEDCGEEKSSWHYDGRRDDCFTFADGTCSKSRNRFDSYEICMLSCHPEPVAPCALPRQQGPCKAYEPRWAFSAAARQCQPFVYGGCGGNENNFETKEACEDACPYPRSQRCKPCRPRHRMVSSFCRADFAILARVTEVTEVTEERDSGHMVVTVDEILKDEKMGLRFFGKEPLEIALQNVDWTCPCPGVSGGDGQVIIMGHVTKGMATLQPDSFVSAYSARRVRKLREVTSKGTCDILKEFAP</sequence>
<accession>A0AAY4BV79</accession>
<comment type="subcellular location">
    <subcellularLocation>
        <location evidence="1">Secreted</location>
    </subcellularLocation>
</comment>
<dbReference type="InterPro" id="IPR013783">
    <property type="entry name" value="Ig-like_fold"/>
</dbReference>
<keyword evidence="10" id="KW-0393">Immunoglobulin domain</keyword>
<dbReference type="SUPFAM" id="SSF100895">
    <property type="entry name" value="Kazal-type serine protease inhibitors"/>
    <property type="match status" value="1"/>
</dbReference>
<protein>
    <recommendedName>
        <fullName evidence="19">WAP, follistatin/kazal, immunoglobulin, kunitz and netrin domain containing 2</fullName>
    </recommendedName>
</protein>
<dbReference type="SUPFAM" id="SSF50242">
    <property type="entry name" value="TIMP-like"/>
    <property type="match status" value="1"/>
</dbReference>
<evidence type="ECO:0000313" key="17">
    <source>
        <dbReference type="Ensembl" id="ENSDCDP00010024783.1"/>
    </source>
</evidence>
<dbReference type="InterPro" id="IPR002223">
    <property type="entry name" value="Kunitz_BPTI"/>
</dbReference>
<gene>
    <name evidence="17" type="primary">LOC114795941</name>
</gene>
<dbReference type="InterPro" id="IPR036179">
    <property type="entry name" value="Ig-like_dom_sf"/>
</dbReference>
<dbReference type="Gene3D" id="3.30.60.30">
    <property type="match status" value="1"/>
</dbReference>
<evidence type="ECO:0000259" key="14">
    <source>
        <dbReference type="PROSITE" id="PS50835"/>
    </source>
</evidence>
<dbReference type="SMART" id="SM00409">
    <property type="entry name" value="IG"/>
    <property type="match status" value="1"/>
</dbReference>
<dbReference type="SUPFAM" id="SSF57256">
    <property type="entry name" value="Elafin-like"/>
    <property type="match status" value="1"/>
</dbReference>
<dbReference type="InterPro" id="IPR008197">
    <property type="entry name" value="WAP_dom"/>
</dbReference>
<dbReference type="FunFam" id="4.10.75.10:FF:000002">
    <property type="entry name" value="WAP, Kazal, immunoglobulin, Kunitz and NTR domain-containing protein 2"/>
    <property type="match status" value="1"/>
</dbReference>
<evidence type="ECO:0000256" key="1">
    <source>
        <dbReference type="ARBA" id="ARBA00004613"/>
    </source>
</evidence>
<dbReference type="InterPro" id="IPR007110">
    <property type="entry name" value="Ig-like_dom"/>
</dbReference>
<evidence type="ECO:0000256" key="2">
    <source>
        <dbReference type="ARBA" id="ARBA00005743"/>
    </source>
</evidence>
<dbReference type="InterPro" id="IPR018933">
    <property type="entry name" value="Netrin_module_non-TIMP"/>
</dbReference>
<dbReference type="Gene3D" id="2.40.50.120">
    <property type="match status" value="1"/>
</dbReference>
<dbReference type="GO" id="GO:0048019">
    <property type="term" value="F:receptor antagonist activity"/>
    <property type="evidence" value="ECO:0007669"/>
    <property type="project" value="TreeGrafter"/>
</dbReference>
<dbReference type="FunFam" id="4.10.410.10:FF:000002">
    <property type="entry name" value="WAP, follistatin/kazal, immunoglobulin, kunitz and netrin domain-containing 2"/>
    <property type="match status" value="1"/>
</dbReference>
<keyword evidence="5" id="KW-0646">Protease inhibitor</keyword>
<evidence type="ECO:0000259" key="13">
    <source>
        <dbReference type="PROSITE" id="PS50279"/>
    </source>
</evidence>
<dbReference type="SUPFAM" id="SSF48726">
    <property type="entry name" value="Immunoglobulin"/>
    <property type="match status" value="1"/>
</dbReference>
<dbReference type="GO" id="GO:0005615">
    <property type="term" value="C:extracellular space"/>
    <property type="evidence" value="ECO:0007669"/>
    <property type="project" value="TreeGrafter"/>
</dbReference>
<evidence type="ECO:0000256" key="5">
    <source>
        <dbReference type="ARBA" id="ARBA00022690"/>
    </source>
</evidence>
<evidence type="ECO:0000259" key="12">
    <source>
        <dbReference type="PROSITE" id="PS50189"/>
    </source>
</evidence>
<feature type="domain" description="WAP" evidence="15">
    <location>
        <begin position="23"/>
        <end position="76"/>
    </location>
</feature>
<dbReference type="CTD" id="570642"/>
<keyword evidence="9" id="KW-0481">Metalloenzyme inhibitor</keyword>
<reference evidence="17" key="2">
    <citation type="submission" date="2025-08" db="UniProtKB">
        <authorList>
            <consortium name="Ensembl"/>
        </authorList>
    </citation>
    <scope>IDENTIFICATION</scope>
</reference>
<dbReference type="CDD" id="cd00104">
    <property type="entry name" value="KAZAL_FS"/>
    <property type="match status" value="1"/>
</dbReference>
<dbReference type="GO" id="GO:0004867">
    <property type="term" value="F:serine-type endopeptidase inhibitor activity"/>
    <property type="evidence" value="ECO:0007669"/>
    <property type="project" value="UniProtKB-KW"/>
</dbReference>
<dbReference type="PANTHER" id="PTHR45938">
    <property type="entry name" value="ACP24A4-RELATED"/>
    <property type="match status" value="1"/>
</dbReference>
<evidence type="ECO:0000259" key="15">
    <source>
        <dbReference type="PROSITE" id="PS51390"/>
    </source>
</evidence>
<dbReference type="SMART" id="SM00131">
    <property type="entry name" value="KU"/>
    <property type="match status" value="2"/>
</dbReference>
<evidence type="ECO:0000256" key="7">
    <source>
        <dbReference type="ARBA" id="ARBA00022900"/>
    </source>
</evidence>
<dbReference type="InterPro" id="IPR036058">
    <property type="entry name" value="Kazal_dom_sf"/>
</dbReference>
<evidence type="ECO:0000256" key="10">
    <source>
        <dbReference type="ARBA" id="ARBA00023319"/>
    </source>
</evidence>
<evidence type="ECO:0000256" key="6">
    <source>
        <dbReference type="ARBA" id="ARBA00022729"/>
    </source>
</evidence>
<reference evidence="17" key="3">
    <citation type="submission" date="2025-09" db="UniProtKB">
        <authorList>
            <consortium name="Ensembl"/>
        </authorList>
    </citation>
    <scope>IDENTIFICATION</scope>
</reference>
<dbReference type="InterPro" id="IPR002350">
    <property type="entry name" value="Kazal_dom"/>
</dbReference>
<feature type="domain" description="BPTI/Kunitz inhibitor" evidence="13">
    <location>
        <begin position="308"/>
        <end position="358"/>
    </location>
</feature>
<dbReference type="PRINTS" id="PR00759">
    <property type="entry name" value="BASICPTASE"/>
</dbReference>
<name>A0AAY4BV79_9TELE</name>
<evidence type="ECO:0000313" key="18">
    <source>
        <dbReference type="Proteomes" id="UP000694580"/>
    </source>
</evidence>